<sequence length="415" mass="46720">MKKSVKNNILMLYIMNIAQLILPLITLPYLTRVLTVNGYGVVNYVKSLMMYITLIIEFGFTLSGTKEIVEAENNKDKINQIISKVTISKTILSVLALIVLIVMIFTIPLLRQYPLYTILSFLPSFLTIYLFDYFFRGIEKMQIITERYVIMRGTATALTFLLVKSEDQLLLIPILDIIGSVLASVWVLLILKKMGIHFIKVSFSTIVNDLKVSFTYFVSNIASTAFGALNTLFVGIILSTRDIAYWSLIMTLVTAVQSMYSPISDGIYPRMVAKKSFRLFAKILLFFAPFLILGATITYFGAPVIIGLVGGSKYYNASIYLQQCVPLLIVSFFSILCGWPLLGAINKVRETTLTTIFAAILQVLGLALLIVIGKFNITTLIILRTITEVALLVTRIGYSYKYRKLFNYSELETEN</sequence>
<accession>A0AAW4X5K8</accession>
<comment type="caution">
    <text evidence="7">The sequence shown here is derived from an EMBL/GenBank/DDBJ whole genome shotgun (WGS) entry which is preliminary data.</text>
</comment>
<proteinExistence type="predicted"/>
<feature type="transmembrane region" description="Helical" evidence="6">
    <location>
        <begin position="12"/>
        <end position="30"/>
    </location>
</feature>
<evidence type="ECO:0000256" key="4">
    <source>
        <dbReference type="ARBA" id="ARBA00022989"/>
    </source>
</evidence>
<evidence type="ECO:0000256" key="2">
    <source>
        <dbReference type="ARBA" id="ARBA00022475"/>
    </source>
</evidence>
<evidence type="ECO:0000256" key="6">
    <source>
        <dbReference type="SAM" id="Phobius"/>
    </source>
</evidence>
<dbReference type="RefSeq" id="WP_229409850.1">
    <property type="nucleotide sequence ID" value="NZ_JAJGWA010000143.1"/>
</dbReference>
<keyword evidence="2" id="KW-1003">Cell membrane</keyword>
<dbReference type="EMBL" id="JAJGWB010000118">
    <property type="protein sequence ID" value="MCC4477598.1"/>
    <property type="molecule type" value="Genomic_DNA"/>
</dbReference>
<feature type="transmembrane region" description="Helical" evidence="6">
    <location>
        <begin position="212"/>
        <end position="237"/>
    </location>
</feature>
<comment type="subcellular location">
    <subcellularLocation>
        <location evidence="1">Cell membrane</location>
        <topology evidence="1">Multi-pass membrane protein</topology>
    </subcellularLocation>
</comment>
<evidence type="ECO:0000313" key="8">
    <source>
        <dbReference type="Proteomes" id="UP001198026"/>
    </source>
</evidence>
<feature type="transmembrane region" description="Helical" evidence="6">
    <location>
        <begin position="354"/>
        <end position="375"/>
    </location>
</feature>
<dbReference type="GO" id="GO:0005886">
    <property type="term" value="C:plasma membrane"/>
    <property type="evidence" value="ECO:0007669"/>
    <property type="project" value="UniProtKB-SubCell"/>
</dbReference>
<keyword evidence="4 6" id="KW-1133">Transmembrane helix</keyword>
<evidence type="ECO:0000256" key="3">
    <source>
        <dbReference type="ARBA" id="ARBA00022692"/>
    </source>
</evidence>
<feature type="transmembrane region" description="Helical" evidence="6">
    <location>
        <begin position="169"/>
        <end position="191"/>
    </location>
</feature>
<feature type="transmembrane region" description="Helical" evidence="6">
    <location>
        <begin position="116"/>
        <end position="135"/>
    </location>
</feature>
<dbReference type="InterPro" id="IPR050833">
    <property type="entry name" value="Poly_Biosynth_Transport"/>
</dbReference>
<dbReference type="Proteomes" id="UP001198026">
    <property type="component" value="Unassembled WGS sequence"/>
</dbReference>
<feature type="transmembrane region" description="Helical" evidence="6">
    <location>
        <begin position="147"/>
        <end position="163"/>
    </location>
</feature>
<protein>
    <submittedName>
        <fullName evidence="7">Oligosaccharide flippase family protein</fullName>
    </submittedName>
</protein>
<gene>
    <name evidence="7" type="ORF">LMB76_05105</name>
</gene>
<feature type="transmembrane region" description="Helical" evidence="6">
    <location>
        <begin position="243"/>
        <end position="263"/>
    </location>
</feature>
<name>A0AAW4X5K8_LIMRT</name>
<evidence type="ECO:0000256" key="1">
    <source>
        <dbReference type="ARBA" id="ARBA00004651"/>
    </source>
</evidence>
<dbReference type="PANTHER" id="PTHR30250:SF11">
    <property type="entry name" value="O-ANTIGEN TRANSPORTER-RELATED"/>
    <property type="match status" value="1"/>
</dbReference>
<feature type="transmembrane region" description="Helical" evidence="6">
    <location>
        <begin position="320"/>
        <end position="342"/>
    </location>
</feature>
<keyword evidence="5 6" id="KW-0472">Membrane</keyword>
<feature type="transmembrane region" description="Helical" evidence="6">
    <location>
        <begin position="283"/>
        <end position="308"/>
    </location>
</feature>
<feature type="transmembrane region" description="Helical" evidence="6">
    <location>
        <begin position="381"/>
        <end position="398"/>
    </location>
</feature>
<keyword evidence="3 6" id="KW-0812">Transmembrane</keyword>
<feature type="transmembrane region" description="Helical" evidence="6">
    <location>
        <begin position="90"/>
        <end position="110"/>
    </location>
</feature>
<organism evidence="7 8">
    <name type="scientific">Limosilactobacillus reuteri</name>
    <name type="common">Lactobacillus reuteri</name>
    <dbReference type="NCBI Taxonomy" id="1598"/>
    <lineage>
        <taxon>Bacteria</taxon>
        <taxon>Bacillati</taxon>
        <taxon>Bacillota</taxon>
        <taxon>Bacilli</taxon>
        <taxon>Lactobacillales</taxon>
        <taxon>Lactobacillaceae</taxon>
        <taxon>Limosilactobacillus</taxon>
    </lineage>
</organism>
<reference evidence="7" key="1">
    <citation type="submission" date="2021-10" db="EMBL/GenBank/DDBJ databases">
        <title>Evolutionary history and lifestyle of the vertebrate symbiont Limosilactobacillus reuteri.</title>
        <authorList>
            <person name="Zheng J."/>
            <person name="Li F."/>
            <person name="Gaenzle M."/>
            <person name="Walter J."/>
        </authorList>
    </citation>
    <scope>NUCLEOTIDE SEQUENCE</scope>
    <source>
        <strain evidence="7">GQ_1_3_1</strain>
    </source>
</reference>
<feature type="transmembrane region" description="Helical" evidence="6">
    <location>
        <begin position="50"/>
        <end position="69"/>
    </location>
</feature>
<evidence type="ECO:0000256" key="5">
    <source>
        <dbReference type="ARBA" id="ARBA00023136"/>
    </source>
</evidence>
<dbReference type="Pfam" id="PF01943">
    <property type="entry name" value="Polysacc_synt"/>
    <property type="match status" value="1"/>
</dbReference>
<evidence type="ECO:0000313" key="7">
    <source>
        <dbReference type="EMBL" id="MCC4477598.1"/>
    </source>
</evidence>
<dbReference type="InterPro" id="IPR002797">
    <property type="entry name" value="Polysacc_synth"/>
</dbReference>
<dbReference type="AlphaFoldDB" id="A0AAW4X5K8"/>
<dbReference type="PANTHER" id="PTHR30250">
    <property type="entry name" value="PST FAMILY PREDICTED COLANIC ACID TRANSPORTER"/>
    <property type="match status" value="1"/>
</dbReference>